<dbReference type="InterPro" id="IPR009337">
    <property type="entry name" value="DUF995"/>
</dbReference>
<feature type="chain" id="PRO_5045532400" description="DUF995 domain-containing protein" evidence="1">
    <location>
        <begin position="19"/>
        <end position="191"/>
    </location>
</feature>
<protein>
    <recommendedName>
        <fullName evidence="4">DUF995 domain-containing protein</fullName>
    </recommendedName>
</protein>
<dbReference type="Proteomes" id="UP001549321">
    <property type="component" value="Unassembled WGS sequence"/>
</dbReference>
<gene>
    <name evidence="2" type="ORF">ABIE08_004054</name>
</gene>
<evidence type="ECO:0008006" key="4">
    <source>
        <dbReference type="Google" id="ProtNLM"/>
    </source>
</evidence>
<comment type="caution">
    <text evidence="2">The sequence shown here is derived from an EMBL/GenBank/DDBJ whole genome shotgun (WGS) entry which is preliminary data.</text>
</comment>
<dbReference type="EMBL" id="JBEPSM010000004">
    <property type="protein sequence ID" value="MET4636096.1"/>
    <property type="molecule type" value="Genomic_DNA"/>
</dbReference>
<proteinExistence type="predicted"/>
<reference evidence="2 3" key="1">
    <citation type="submission" date="2024-06" db="EMBL/GenBank/DDBJ databases">
        <title>Sorghum-associated microbial communities from plants grown in Nebraska, USA.</title>
        <authorList>
            <person name="Schachtman D."/>
        </authorList>
    </citation>
    <scope>NUCLEOTIDE SEQUENCE [LARGE SCALE GENOMIC DNA]</scope>
    <source>
        <strain evidence="2 3">3207</strain>
    </source>
</reference>
<name>A0ABV2R474_9HYPH</name>
<sequence length="191" mass="20436">MTLIILVASTIASGTASGAAPGASLPNAPNAPATSTASASAVTLPAGASPMVASQLFVLYRDKSWQWTDGAGRMSGKDRRFTAWIDGAKGKSWAEGRWLVTDAGLMCIKANWHSAEGIFPGKTCFAHRMASGTIYQKQEPDGAWYVFRHADGREDDEAKKLVSVDLVTARFESLRPVRGPEQLPTKPKAKE</sequence>
<organism evidence="2 3">
    <name type="scientific">Kaistia defluvii</name>
    <dbReference type="NCBI Taxonomy" id="410841"/>
    <lineage>
        <taxon>Bacteria</taxon>
        <taxon>Pseudomonadati</taxon>
        <taxon>Pseudomonadota</taxon>
        <taxon>Alphaproteobacteria</taxon>
        <taxon>Hyphomicrobiales</taxon>
        <taxon>Kaistiaceae</taxon>
        <taxon>Kaistia</taxon>
    </lineage>
</organism>
<dbReference type="Pfam" id="PF06191">
    <property type="entry name" value="DUF995"/>
    <property type="match status" value="1"/>
</dbReference>
<keyword evidence="3" id="KW-1185">Reference proteome</keyword>
<evidence type="ECO:0000313" key="2">
    <source>
        <dbReference type="EMBL" id="MET4636096.1"/>
    </source>
</evidence>
<evidence type="ECO:0000256" key="1">
    <source>
        <dbReference type="SAM" id="SignalP"/>
    </source>
</evidence>
<accession>A0ABV2R474</accession>
<feature type="signal peptide" evidence="1">
    <location>
        <begin position="1"/>
        <end position="18"/>
    </location>
</feature>
<keyword evidence="1" id="KW-0732">Signal</keyword>
<evidence type="ECO:0000313" key="3">
    <source>
        <dbReference type="Proteomes" id="UP001549321"/>
    </source>
</evidence>